<gene>
    <name evidence="1" type="ORF">BKA59DRAFT_362744</name>
</gene>
<dbReference type="Proteomes" id="UP000813427">
    <property type="component" value="Unassembled WGS sequence"/>
</dbReference>
<keyword evidence="2" id="KW-1185">Reference proteome</keyword>
<name>A0A8K0RL66_9HYPO</name>
<dbReference type="Gene3D" id="1.25.40.20">
    <property type="entry name" value="Ankyrin repeat-containing domain"/>
    <property type="match status" value="1"/>
</dbReference>
<feature type="non-terminal residue" evidence="1">
    <location>
        <position position="1"/>
    </location>
</feature>
<dbReference type="AlphaFoldDB" id="A0A8K0RL66"/>
<evidence type="ECO:0008006" key="3">
    <source>
        <dbReference type="Google" id="ProtNLM"/>
    </source>
</evidence>
<proteinExistence type="predicted"/>
<accession>A0A8K0RL66</accession>
<evidence type="ECO:0000313" key="2">
    <source>
        <dbReference type="Proteomes" id="UP000813427"/>
    </source>
</evidence>
<organism evidence="1 2">
    <name type="scientific">Fusarium tricinctum</name>
    <dbReference type="NCBI Taxonomy" id="61284"/>
    <lineage>
        <taxon>Eukaryota</taxon>
        <taxon>Fungi</taxon>
        <taxon>Dikarya</taxon>
        <taxon>Ascomycota</taxon>
        <taxon>Pezizomycotina</taxon>
        <taxon>Sordariomycetes</taxon>
        <taxon>Hypocreomycetidae</taxon>
        <taxon>Hypocreales</taxon>
        <taxon>Nectriaceae</taxon>
        <taxon>Fusarium</taxon>
        <taxon>Fusarium tricinctum species complex</taxon>
    </lineage>
</organism>
<evidence type="ECO:0000313" key="1">
    <source>
        <dbReference type="EMBL" id="KAH7235305.1"/>
    </source>
</evidence>
<comment type="caution">
    <text evidence="1">The sequence shown here is derived from an EMBL/GenBank/DDBJ whole genome shotgun (WGS) entry which is preliminary data.</text>
</comment>
<dbReference type="EMBL" id="JAGPXF010000007">
    <property type="protein sequence ID" value="KAH7235305.1"/>
    <property type="molecule type" value="Genomic_DNA"/>
</dbReference>
<reference evidence="1" key="1">
    <citation type="journal article" date="2021" name="Nat. Commun.">
        <title>Genetic determinants of endophytism in the Arabidopsis root mycobiome.</title>
        <authorList>
            <person name="Mesny F."/>
            <person name="Miyauchi S."/>
            <person name="Thiergart T."/>
            <person name="Pickel B."/>
            <person name="Atanasova L."/>
            <person name="Karlsson M."/>
            <person name="Huettel B."/>
            <person name="Barry K.W."/>
            <person name="Haridas S."/>
            <person name="Chen C."/>
            <person name="Bauer D."/>
            <person name="Andreopoulos W."/>
            <person name="Pangilinan J."/>
            <person name="LaButti K."/>
            <person name="Riley R."/>
            <person name="Lipzen A."/>
            <person name="Clum A."/>
            <person name="Drula E."/>
            <person name="Henrissat B."/>
            <person name="Kohler A."/>
            <person name="Grigoriev I.V."/>
            <person name="Martin F.M."/>
            <person name="Hacquard S."/>
        </authorList>
    </citation>
    <scope>NUCLEOTIDE SEQUENCE</scope>
    <source>
        <strain evidence="1">MPI-SDFR-AT-0068</strain>
    </source>
</reference>
<feature type="non-terminal residue" evidence="1">
    <location>
        <position position="169"/>
    </location>
</feature>
<dbReference type="OrthoDB" id="4795535at2759"/>
<protein>
    <recommendedName>
        <fullName evidence="3">Ankyrin repeat protein</fullName>
    </recommendedName>
</protein>
<sequence>PSTLFLTAIDPATGDSLFHSAIHAQNLAALIDMTKEFPPNMSYTIGRKLLFKHKNHRRETILHVAAQTGNLDMVISAYRLFGGGILPGVPTYPGYQPLEGLTDLMDDGIPHIMFLLQKDRDGQDAASVARSKGFDDVACWLESLVSRLDPDKKRNEDEAMNEWTRYMRR</sequence>
<dbReference type="InterPro" id="IPR036770">
    <property type="entry name" value="Ankyrin_rpt-contain_sf"/>
</dbReference>